<dbReference type="AlphaFoldDB" id="A0A2G5CBM4"/>
<gene>
    <name evidence="1" type="ORF">AQUCO_06700003v1</name>
</gene>
<sequence>MYTLEAHTALTNLFLRFQRAFRFGIRCYLRTNLNAFVLEYDACKLGKHHSYTFPCYVKILNIVHFMLATHTLGAFHE</sequence>
<evidence type="ECO:0000313" key="1">
    <source>
        <dbReference type="EMBL" id="PIA28679.1"/>
    </source>
</evidence>
<dbReference type="InParanoid" id="A0A2G5CBM4"/>
<protein>
    <submittedName>
        <fullName evidence="1">Uncharacterized protein</fullName>
    </submittedName>
</protein>
<evidence type="ECO:0000313" key="2">
    <source>
        <dbReference type="Proteomes" id="UP000230069"/>
    </source>
</evidence>
<dbReference type="EMBL" id="KZ305084">
    <property type="protein sequence ID" value="PIA28679.1"/>
    <property type="molecule type" value="Genomic_DNA"/>
</dbReference>
<organism evidence="1 2">
    <name type="scientific">Aquilegia coerulea</name>
    <name type="common">Rocky mountain columbine</name>
    <dbReference type="NCBI Taxonomy" id="218851"/>
    <lineage>
        <taxon>Eukaryota</taxon>
        <taxon>Viridiplantae</taxon>
        <taxon>Streptophyta</taxon>
        <taxon>Embryophyta</taxon>
        <taxon>Tracheophyta</taxon>
        <taxon>Spermatophyta</taxon>
        <taxon>Magnoliopsida</taxon>
        <taxon>Ranunculales</taxon>
        <taxon>Ranunculaceae</taxon>
        <taxon>Thalictroideae</taxon>
        <taxon>Aquilegia</taxon>
    </lineage>
</organism>
<reference evidence="1 2" key="1">
    <citation type="submission" date="2017-09" db="EMBL/GenBank/DDBJ databases">
        <title>WGS assembly of Aquilegia coerulea Goldsmith.</title>
        <authorList>
            <person name="Hodges S."/>
            <person name="Kramer E."/>
            <person name="Nordborg M."/>
            <person name="Tomkins J."/>
            <person name="Borevitz J."/>
            <person name="Derieg N."/>
            <person name="Yan J."/>
            <person name="Mihaltcheva S."/>
            <person name="Hayes R.D."/>
            <person name="Rokhsar D."/>
        </authorList>
    </citation>
    <scope>NUCLEOTIDE SEQUENCE [LARGE SCALE GENOMIC DNA]</scope>
    <source>
        <strain evidence="2">cv. Goldsmith</strain>
    </source>
</reference>
<proteinExistence type="predicted"/>
<keyword evidence="2" id="KW-1185">Reference proteome</keyword>
<accession>A0A2G5CBM4</accession>
<name>A0A2G5CBM4_AQUCA</name>
<dbReference type="Proteomes" id="UP000230069">
    <property type="component" value="Unassembled WGS sequence"/>
</dbReference>